<dbReference type="RefSeq" id="WP_185659876.1">
    <property type="nucleotide sequence ID" value="NZ_CAWPOO010000007.1"/>
</dbReference>
<feature type="compositionally biased region" description="Acidic residues" evidence="2">
    <location>
        <begin position="564"/>
        <end position="591"/>
    </location>
</feature>
<accession>A0A7X1E7Q2</accession>
<gene>
    <name evidence="4" type="ORF">H5P27_08030</name>
</gene>
<proteinExistence type="predicted"/>
<evidence type="ECO:0000313" key="5">
    <source>
        <dbReference type="Proteomes" id="UP000526501"/>
    </source>
</evidence>
<feature type="compositionally biased region" description="Acidic residues" evidence="2">
    <location>
        <begin position="599"/>
        <end position="613"/>
    </location>
</feature>
<feature type="compositionally biased region" description="Acidic residues" evidence="2">
    <location>
        <begin position="878"/>
        <end position="894"/>
    </location>
</feature>
<feature type="compositionally biased region" description="Acidic residues" evidence="2">
    <location>
        <begin position="144"/>
        <end position="156"/>
    </location>
</feature>
<sequence>MTQSDSPDFEFDISDLEVEGSEASSSKRGENVPVSKKVDDQDVADNEEFAGFAIDEMPAGEVSETAPQSAKESEVPGAEGSPPEADSGSEDGPVSRIESEKPSSRALGADDLGADVFAEIDDDSGALSFEDVIDDLMDEVEDFEAGGYVELDEDAASESASAGEMLRMEDPDDSLGQSVDPSAEDSEPSAGQPSFPSPPVDFEIPADPEPDEPVAETSPDLQSEVDISTEPVRASAEEPPTPKPISDAVPESRPQEPEESSRGPQKSGPPETEEAANPISQDPTPEIEKPISDVEIPADPEPVLPQEQATQSQEMGETDEPKSVEETPLAESLDDPIPSEGFEKVLIDANEDPADSIPDEVVNQDEEEPEPEIVEEVTDELPPSEISESLDESPSASEEMPVESISELIEADSEEEDTEQGDSQSENEEEIQSSVTEEKTIESDADSREIDFMEDEEDISDLIDSISEEVEDEESPESALDDILPDADLSDTADEEVEISEELEVESQSDAEPEELSEDEEEVDISELVEAAMIEEESEEEVPSIPTEAEGSEIIEDVPAGLEILDDENSDEEELETELDSASREDEEDISDLIAAVAEESEEEEDESEEEEVVSLPSPEELAASLDEDSASDASDAPEVVDEEQPEEAPNLEILDEDEDEEIVDLPAPEIPQPQEEVEAENEAAEKGVEEAVLSAEELLKKAGGLLDGDSEKPIDGANALLEELEDDEEVVDLPSPESMISEVEDDEEEIVSMPEPSSLMDDATESTAVIEDDEEEVVAMPDPSALMEDADSASAVIEDDDEEVVSLPDPAAMMAEATEEESEDEETSGETTAGNVADRAGDLPAPPPAPVEIIDDEPAEDDAEESEATEVVAESSSEGEDGLQDPFDSEISLDDFQDDLDNLEGLERPEDEEEEGDTEAEEKPVAEDGEQEEAAESTEEKPAAEVVEMPKPSLLWRVTHSMMVAAGLVLVGLAGVLAVWKQQIIEYYEGRDLDGSALVHEIETIAKHALSEFDENGLYRMQWVESEVRQVSEHEIRLHAVVGARLRENLYKPVLESEMAARYGFDENPLMRALGVANDNFPDEIGYYPDKPWYTLLEVSANKDEVLPLKVTYGLSRETEHEDWKLSKVKVSGYGGDLVWPEGKPRYAYGEKAYDIESREFAQALEEYRESSQNYIARIERLEREAEDGRLALKRENDRQRERVRMAFSEGAFFKGVAILGVDAQESRDVRLVITEVRDQGEFVKGVLRMDEDESERAKYFVGSLDFEETLSGKEQGYLSLRTVSIDEPASVASDAKFFEPQSVSQMKLRADGFRLEGDTRDLSFRLTRSM</sequence>
<keyword evidence="5" id="KW-1185">Reference proteome</keyword>
<evidence type="ECO:0000256" key="2">
    <source>
        <dbReference type="SAM" id="MobiDB-lite"/>
    </source>
</evidence>
<name>A0A7X1E7Q2_9BACT</name>
<keyword evidence="3" id="KW-1133">Transmembrane helix</keyword>
<keyword evidence="1" id="KW-0175">Coiled coil</keyword>
<comment type="caution">
    <text evidence="4">The sequence shown here is derived from an EMBL/GenBank/DDBJ whole genome shotgun (WGS) entry which is preliminary data.</text>
</comment>
<evidence type="ECO:0000313" key="4">
    <source>
        <dbReference type="EMBL" id="MBC2605990.1"/>
    </source>
</evidence>
<feature type="compositionally biased region" description="Acidic residues" evidence="2">
    <location>
        <begin position="349"/>
        <end position="379"/>
    </location>
</feature>
<feature type="compositionally biased region" description="Basic and acidic residues" evidence="2">
    <location>
        <begin position="25"/>
        <end position="40"/>
    </location>
</feature>
<dbReference type="Proteomes" id="UP000526501">
    <property type="component" value="Unassembled WGS sequence"/>
</dbReference>
<evidence type="ECO:0000256" key="1">
    <source>
        <dbReference type="SAM" id="Coils"/>
    </source>
</evidence>
<feature type="compositionally biased region" description="Acidic residues" evidence="2">
    <location>
        <begin position="7"/>
        <end position="20"/>
    </location>
</feature>
<protein>
    <submittedName>
        <fullName evidence="4">Uncharacterized protein</fullName>
    </submittedName>
</protein>
<feature type="compositionally biased region" description="Acidic residues" evidence="2">
    <location>
        <begin position="928"/>
        <end position="938"/>
    </location>
</feature>
<feature type="compositionally biased region" description="Low complexity" evidence="2">
    <location>
        <begin position="614"/>
        <end position="625"/>
    </location>
</feature>
<feature type="region of interest" description="Disordered" evidence="2">
    <location>
        <begin position="728"/>
        <end position="894"/>
    </location>
</feature>
<organism evidence="4 5">
    <name type="scientific">Pelagicoccus albus</name>
    <dbReference type="NCBI Taxonomy" id="415222"/>
    <lineage>
        <taxon>Bacteria</taxon>
        <taxon>Pseudomonadati</taxon>
        <taxon>Verrucomicrobiota</taxon>
        <taxon>Opitutia</taxon>
        <taxon>Puniceicoccales</taxon>
        <taxon>Pelagicoccaceae</taxon>
        <taxon>Pelagicoccus</taxon>
    </lineage>
</organism>
<feature type="compositionally biased region" description="Acidic residues" evidence="2">
    <location>
        <begin position="204"/>
        <end position="214"/>
    </location>
</feature>
<feature type="region of interest" description="Disordered" evidence="2">
    <location>
        <begin position="907"/>
        <end position="947"/>
    </location>
</feature>
<keyword evidence="3" id="KW-0812">Transmembrane</keyword>
<keyword evidence="3" id="KW-0472">Membrane</keyword>
<feature type="compositionally biased region" description="Acidic residues" evidence="2">
    <location>
        <begin position="654"/>
        <end position="664"/>
    </location>
</feature>
<evidence type="ECO:0000256" key="3">
    <source>
        <dbReference type="SAM" id="Phobius"/>
    </source>
</evidence>
<feature type="coiled-coil region" evidence="1">
    <location>
        <begin position="1166"/>
        <end position="1200"/>
    </location>
</feature>
<reference evidence="4 5" key="1">
    <citation type="submission" date="2020-07" db="EMBL/GenBank/DDBJ databases">
        <authorList>
            <person name="Feng X."/>
        </authorList>
    </citation>
    <scope>NUCLEOTIDE SEQUENCE [LARGE SCALE GENOMIC DNA]</scope>
    <source>
        <strain evidence="4 5">JCM23202</strain>
    </source>
</reference>
<feature type="compositionally biased region" description="Basic and acidic residues" evidence="2">
    <location>
        <begin position="436"/>
        <end position="451"/>
    </location>
</feature>
<feature type="transmembrane region" description="Helical" evidence="3">
    <location>
        <begin position="955"/>
        <end position="981"/>
    </location>
</feature>
<dbReference type="EMBL" id="JACHVC010000007">
    <property type="protein sequence ID" value="MBC2605990.1"/>
    <property type="molecule type" value="Genomic_DNA"/>
</dbReference>
<feature type="compositionally biased region" description="Acidic residues" evidence="2">
    <location>
        <begin position="907"/>
        <end position="921"/>
    </location>
</feature>
<feature type="region of interest" description="Disordered" evidence="2">
    <location>
        <begin position="144"/>
        <end position="688"/>
    </location>
</feature>
<feature type="compositionally biased region" description="Acidic residues" evidence="2">
    <location>
        <begin position="854"/>
        <end position="869"/>
    </location>
</feature>
<feature type="region of interest" description="Disordered" evidence="2">
    <location>
        <begin position="1"/>
        <end position="110"/>
    </location>
</feature>
<feature type="compositionally biased region" description="Acidic residues" evidence="2">
    <location>
        <begin position="818"/>
        <end position="829"/>
    </location>
</feature>
<feature type="compositionally biased region" description="Acidic residues" evidence="2">
    <location>
        <begin position="409"/>
        <end position="431"/>
    </location>
</feature>
<feature type="compositionally biased region" description="Acidic residues" evidence="2">
    <location>
        <begin position="452"/>
        <end position="542"/>
    </location>
</feature>